<feature type="transmembrane region" description="Helical" evidence="12">
    <location>
        <begin position="248"/>
        <end position="272"/>
    </location>
</feature>
<keyword evidence="4 12" id="KW-1133">Transmembrane helix</keyword>
<keyword evidence="5 10" id="KW-0297">G-protein coupled receptor</keyword>
<accession>A0AAN7NC35</accession>
<name>A0AAN7NC35_MYCAM</name>
<dbReference type="FunFam" id="1.20.1070.10:FF:000193">
    <property type="entry name" value="Mas-related G-protein coupled receptor member E"/>
    <property type="match status" value="1"/>
</dbReference>
<feature type="transmembrane region" description="Helical" evidence="12">
    <location>
        <begin position="284"/>
        <end position="303"/>
    </location>
</feature>
<organism evidence="14 15">
    <name type="scientific">Mycteria americana</name>
    <name type="common">Wood stork</name>
    <dbReference type="NCBI Taxonomy" id="33587"/>
    <lineage>
        <taxon>Eukaryota</taxon>
        <taxon>Metazoa</taxon>
        <taxon>Chordata</taxon>
        <taxon>Craniata</taxon>
        <taxon>Vertebrata</taxon>
        <taxon>Euteleostomi</taxon>
        <taxon>Archelosauria</taxon>
        <taxon>Archosauria</taxon>
        <taxon>Dinosauria</taxon>
        <taxon>Saurischia</taxon>
        <taxon>Theropoda</taxon>
        <taxon>Coelurosauria</taxon>
        <taxon>Aves</taxon>
        <taxon>Neognathae</taxon>
        <taxon>Neoaves</taxon>
        <taxon>Aequornithes</taxon>
        <taxon>Ciconiiformes</taxon>
        <taxon>Ciconiidae</taxon>
        <taxon>Mycteria</taxon>
    </lineage>
</organism>
<gene>
    <name evidence="14" type="ORF">QYF61_025389</name>
</gene>
<dbReference type="AlphaFoldDB" id="A0AAN7NC35"/>
<keyword evidence="15" id="KW-1185">Reference proteome</keyword>
<comment type="caution">
    <text evidence="14">The sequence shown here is derived from an EMBL/GenBank/DDBJ whole genome shotgun (WGS) entry which is preliminary data.</text>
</comment>
<feature type="transmembrane region" description="Helical" evidence="12">
    <location>
        <begin position="65"/>
        <end position="85"/>
    </location>
</feature>
<dbReference type="PROSITE" id="PS50262">
    <property type="entry name" value="G_PROTEIN_RECEP_F1_2"/>
    <property type="match status" value="1"/>
</dbReference>
<feature type="transmembrane region" description="Helical" evidence="12">
    <location>
        <begin position="175"/>
        <end position="194"/>
    </location>
</feature>
<evidence type="ECO:0000256" key="5">
    <source>
        <dbReference type="ARBA" id="ARBA00023040"/>
    </source>
</evidence>
<dbReference type="PRINTS" id="PR00237">
    <property type="entry name" value="GPCRRHODOPSN"/>
</dbReference>
<dbReference type="InterPro" id="IPR000276">
    <property type="entry name" value="GPCR_Rhodpsn"/>
</dbReference>
<feature type="transmembrane region" description="Helical" evidence="12">
    <location>
        <begin position="133"/>
        <end position="154"/>
    </location>
</feature>
<dbReference type="PANTHER" id="PTHR11334">
    <property type="entry name" value="MAS-RELATED G-PROTEIN COUPLED RECEPTOR"/>
    <property type="match status" value="1"/>
</dbReference>
<feature type="region of interest" description="Disordered" evidence="11">
    <location>
        <begin position="20"/>
        <end position="45"/>
    </location>
</feature>
<evidence type="ECO:0000256" key="7">
    <source>
        <dbReference type="ARBA" id="ARBA00023170"/>
    </source>
</evidence>
<evidence type="ECO:0000259" key="13">
    <source>
        <dbReference type="PROSITE" id="PS50262"/>
    </source>
</evidence>
<keyword evidence="2" id="KW-1003">Cell membrane</keyword>
<keyword evidence="6 12" id="KW-0472">Membrane</keyword>
<dbReference type="InterPro" id="IPR026234">
    <property type="entry name" value="MRGPCRFAMILY"/>
</dbReference>
<evidence type="ECO:0000256" key="8">
    <source>
        <dbReference type="ARBA" id="ARBA00023224"/>
    </source>
</evidence>
<dbReference type="SUPFAM" id="SSF81321">
    <property type="entry name" value="Family A G protein-coupled receptor-like"/>
    <property type="match status" value="1"/>
</dbReference>
<evidence type="ECO:0000256" key="12">
    <source>
        <dbReference type="SAM" id="Phobius"/>
    </source>
</evidence>
<dbReference type="GO" id="GO:0005886">
    <property type="term" value="C:plasma membrane"/>
    <property type="evidence" value="ECO:0007669"/>
    <property type="project" value="UniProtKB-SubCell"/>
</dbReference>
<dbReference type="Proteomes" id="UP001333110">
    <property type="component" value="Unassembled WGS sequence"/>
</dbReference>
<comment type="subcellular location">
    <subcellularLocation>
        <location evidence="1">Cell membrane</location>
        <topology evidence="1">Multi-pass membrane protein</topology>
    </subcellularLocation>
</comment>
<evidence type="ECO:0000313" key="14">
    <source>
        <dbReference type="EMBL" id="KAK4823050.1"/>
    </source>
</evidence>
<feature type="transmembrane region" description="Helical" evidence="12">
    <location>
        <begin position="97"/>
        <end position="121"/>
    </location>
</feature>
<dbReference type="Pfam" id="PF00001">
    <property type="entry name" value="7tm_1"/>
    <property type="match status" value="1"/>
</dbReference>
<sequence>MAQPRLLQAANSLSTLTAARDHVPPSAQRPSMEVNHMSPPPTPPMPTTDEDDLCRIEVTDMAIDGVTLLICLCGLVGNGVVLWLLGFRIRRNPITIYILNLAVADFTFLLFMVTSSLLYMMENFYCSPIVSLTYLRSLFLLSLFSYNMGLYLLTAISIERCVSILCFSIRRPQHLSAVMCALLWALSIAVIATVTSLCLWHDHKHCQMALISMYVLNFLIFAPPMVISSTIVFIKVQCGSQQRQPRRLYIVIFLTVLFFLLFALPLSIWNFLQQFNYTIVPSQVVFLLACINSSINPFTYFLVGSYQRHCSLVSLQVAFRRVFEELEDNTACSNDTTMYTLAPAC</sequence>
<reference evidence="14 15" key="1">
    <citation type="journal article" date="2023" name="J. Hered.">
        <title>Chromosome-level genome of the wood stork (Mycteria americana) provides insight into avian chromosome evolution.</title>
        <authorList>
            <person name="Flamio R. Jr."/>
            <person name="Ramstad K.M."/>
        </authorList>
    </citation>
    <scope>NUCLEOTIDE SEQUENCE [LARGE SCALE GENOMIC DNA]</scope>
    <source>
        <strain evidence="14">JAX WOST 10</strain>
    </source>
</reference>
<evidence type="ECO:0000256" key="6">
    <source>
        <dbReference type="ARBA" id="ARBA00023136"/>
    </source>
</evidence>
<evidence type="ECO:0000256" key="9">
    <source>
        <dbReference type="ARBA" id="ARBA00061394"/>
    </source>
</evidence>
<evidence type="ECO:0000256" key="3">
    <source>
        <dbReference type="ARBA" id="ARBA00022692"/>
    </source>
</evidence>
<feature type="domain" description="G-protein coupled receptors family 1 profile" evidence="13">
    <location>
        <begin position="77"/>
        <end position="300"/>
    </location>
</feature>
<evidence type="ECO:0000256" key="1">
    <source>
        <dbReference type="ARBA" id="ARBA00004651"/>
    </source>
</evidence>
<keyword evidence="7 10" id="KW-0675">Receptor</keyword>
<proteinExistence type="inferred from homology"/>
<evidence type="ECO:0000313" key="15">
    <source>
        <dbReference type="Proteomes" id="UP001333110"/>
    </source>
</evidence>
<dbReference type="GO" id="GO:0004930">
    <property type="term" value="F:G protein-coupled receptor activity"/>
    <property type="evidence" value="ECO:0007669"/>
    <property type="project" value="UniProtKB-KW"/>
</dbReference>
<dbReference type="PROSITE" id="PS00237">
    <property type="entry name" value="G_PROTEIN_RECEP_F1_1"/>
    <property type="match status" value="1"/>
</dbReference>
<dbReference type="InterPro" id="IPR017452">
    <property type="entry name" value="GPCR_Rhodpsn_7TM"/>
</dbReference>
<feature type="transmembrane region" description="Helical" evidence="12">
    <location>
        <begin position="214"/>
        <end position="236"/>
    </location>
</feature>
<evidence type="ECO:0000256" key="4">
    <source>
        <dbReference type="ARBA" id="ARBA00022989"/>
    </source>
</evidence>
<dbReference type="PRINTS" id="PR02108">
    <property type="entry name" value="MRGPCRFAMILY"/>
</dbReference>
<keyword evidence="8 10" id="KW-0807">Transducer</keyword>
<dbReference type="EMBL" id="JAUNZN010000004">
    <property type="protein sequence ID" value="KAK4823050.1"/>
    <property type="molecule type" value="Genomic_DNA"/>
</dbReference>
<dbReference type="PANTHER" id="PTHR11334:SF68">
    <property type="entry name" value="G-PROTEIN COUPLED RECEPTORS FAMILY 1 PROFILE DOMAIN-CONTAINING PROTEIN-RELATED"/>
    <property type="match status" value="1"/>
</dbReference>
<evidence type="ECO:0000256" key="2">
    <source>
        <dbReference type="ARBA" id="ARBA00022475"/>
    </source>
</evidence>
<dbReference type="Gene3D" id="1.20.1070.10">
    <property type="entry name" value="Rhodopsin 7-helix transmembrane proteins"/>
    <property type="match status" value="1"/>
</dbReference>
<evidence type="ECO:0000256" key="11">
    <source>
        <dbReference type="SAM" id="MobiDB-lite"/>
    </source>
</evidence>
<keyword evidence="3 10" id="KW-0812">Transmembrane</keyword>
<protein>
    <recommendedName>
        <fullName evidence="13">G-protein coupled receptors family 1 profile domain-containing protein</fullName>
    </recommendedName>
</protein>
<comment type="similarity">
    <text evidence="9">Belongs to the G-protein coupled receptor 1 family. Mas subfamily.</text>
</comment>
<evidence type="ECO:0000256" key="10">
    <source>
        <dbReference type="RuleBase" id="RU000688"/>
    </source>
</evidence>